<dbReference type="NCBIfam" id="TIGR02684">
    <property type="entry name" value="dnstrm_HI1420"/>
    <property type="match status" value="1"/>
</dbReference>
<evidence type="ECO:0000256" key="1">
    <source>
        <dbReference type="SAM" id="MobiDB-lite"/>
    </source>
</evidence>
<dbReference type="Proteomes" id="UP000539985">
    <property type="component" value="Unassembled WGS sequence"/>
</dbReference>
<sequence>MTTLKPFEASDYLSDEATIAELLNVALKDKNPDVFLAALAAVAKARGMTRVARDSGMGRESLYKALAPGAKPRYDTLLKLIEALGVELVVQSSEPTSANSRLPAEPGTAAVKAPRAVDHS</sequence>
<dbReference type="GO" id="GO:0003677">
    <property type="term" value="F:DNA binding"/>
    <property type="evidence" value="ECO:0007669"/>
    <property type="project" value="InterPro"/>
</dbReference>
<dbReference type="EMBL" id="JACAQB010000003">
    <property type="protein sequence ID" value="NWB94923.1"/>
    <property type="molecule type" value="Genomic_DNA"/>
</dbReference>
<gene>
    <name evidence="2" type="ORF">HX882_03350</name>
</gene>
<dbReference type="PANTHER" id="PTHR40275">
    <property type="entry name" value="SSL7038 PROTEIN"/>
    <property type="match status" value="1"/>
</dbReference>
<dbReference type="Pfam" id="PF21716">
    <property type="entry name" value="dnstrm_HI1420"/>
    <property type="match status" value="1"/>
</dbReference>
<dbReference type="InterPro" id="IPR014057">
    <property type="entry name" value="HI1420"/>
</dbReference>
<protein>
    <submittedName>
        <fullName evidence="2">Putative addiction module antidote protein</fullName>
    </submittedName>
</protein>
<organism evidence="2 3">
    <name type="scientific">Pseudomonas gingeri</name>
    <dbReference type="NCBI Taxonomy" id="117681"/>
    <lineage>
        <taxon>Bacteria</taxon>
        <taxon>Pseudomonadati</taxon>
        <taxon>Pseudomonadota</taxon>
        <taxon>Gammaproteobacteria</taxon>
        <taxon>Pseudomonadales</taxon>
        <taxon>Pseudomonadaceae</taxon>
        <taxon>Pseudomonas</taxon>
    </lineage>
</organism>
<name>A0A7Y8C0I3_9PSED</name>
<accession>A0A7Y8C0I3</accession>
<reference evidence="2 3" key="1">
    <citation type="submission" date="2020-04" db="EMBL/GenBank/DDBJ databases">
        <title>Molecular characterization of pseudomonads from Agaricus bisporus reveal novel blotch 2 pathogens in Western Europe.</title>
        <authorList>
            <person name="Taparia T."/>
            <person name="Krijger M."/>
            <person name="Haynes E."/>
            <person name="Elpinstone J.G."/>
            <person name="Noble R."/>
            <person name="Van Der Wolf J."/>
        </authorList>
    </citation>
    <scope>NUCLEOTIDE SEQUENCE [LARGE SCALE GENOMIC DNA]</scope>
    <source>
        <strain evidence="2 3">H7001</strain>
    </source>
</reference>
<dbReference type="PANTHER" id="PTHR40275:SF1">
    <property type="entry name" value="SSL7038 PROTEIN"/>
    <property type="match status" value="1"/>
</dbReference>
<evidence type="ECO:0000313" key="2">
    <source>
        <dbReference type="EMBL" id="NWB94923.1"/>
    </source>
</evidence>
<dbReference type="InterPro" id="IPR010982">
    <property type="entry name" value="Lambda_DNA-bd_dom_sf"/>
</dbReference>
<comment type="caution">
    <text evidence="2">The sequence shown here is derived from an EMBL/GenBank/DDBJ whole genome shotgun (WGS) entry which is preliminary data.</text>
</comment>
<evidence type="ECO:0000313" key="3">
    <source>
        <dbReference type="Proteomes" id="UP000539985"/>
    </source>
</evidence>
<proteinExistence type="predicted"/>
<dbReference type="AlphaFoldDB" id="A0A7Y8C0I3"/>
<dbReference type="SUPFAM" id="SSF47413">
    <property type="entry name" value="lambda repressor-like DNA-binding domains"/>
    <property type="match status" value="1"/>
</dbReference>
<feature type="region of interest" description="Disordered" evidence="1">
    <location>
        <begin position="92"/>
        <end position="120"/>
    </location>
</feature>